<dbReference type="OrthoDB" id="1090916at2"/>
<dbReference type="HOGENOM" id="CLU_703441_0_0_12"/>
<feature type="domain" description="PPM-type phosphatase" evidence="2">
    <location>
        <begin position="4"/>
        <end position="245"/>
    </location>
</feature>
<proteinExistence type="predicted"/>
<evidence type="ECO:0000259" key="2">
    <source>
        <dbReference type="SMART" id="SM00331"/>
    </source>
</evidence>
<dbReference type="InterPro" id="IPR001932">
    <property type="entry name" value="PPM-type_phosphatase-like_dom"/>
</dbReference>
<dbReference type="Gene3D" id="3.60.40.10">
    <property type="entry name" value="PPM-type phosphatase domain"/>
    <property type="match status" value="1"/>
</dbReference>
<evidence type="ECO:0000313" key="3">
    <source>
        <dbReference type="EMBL" id="AEJ18387.1"/>
    </source>
</evidence>
<organism evidence="3 4">
    <name type="scientific">Gracilinema caldarium (strain ATCC 51460 / DSM 7334 / H1)</name>
    <name type="common">Treponema caldarium</name>
    <dbReference type="NCBI Taxonomy" id="744872"/>
    <lineage>
        <taxon>Bacteria</taxon>
        <taxon>Pseudomonadati</taxon>
        <taxon>Spirochaetota</taxon>
        <taxon>Spirochaetia</taxon>
        <taxon>Spirochaetales</taxon>
        <taxon>Breznakiellaceae</taxon>
        <taxon>Gracilinema</taxon>
    </lineage>
</organism>
<dbReference type="RefSeq" id="WP_013967700.1">
    <property type="nucleotide sequence ID" value="NC_015732.1"/>
</dbReference>
<evidence type="ECO:0000313" key="4">
    <source>
        <dbReference type="Proteomes" id="UP000000503"/>
    </source>
</evidence>
<dbReference type="EMBL" id="CP002868">
    <property type="protein sequence ID" value="AEJ18387.1"/>
    <property type="molecule type" value="Genomic_DNA"/>
</dbReference>
<dbReference type="Pfam" id="PF07228">
    <property type="entry name" value="SpoIIE"/>
    <property type="match status" value="1"/>
</dbReference>
<dbReference type="InterPro" id="IPR036457">
    <property type="entry name" value="PPM-type-like_dom_sf"/>
</dbReference>
<sequence>MNGDIFIEVGHYCCKKYGQGAEGDVFLSRKTDDGRIISVLSDGLGSGIKAGVLATLTATMAAKFVAEDMPPRKAARIIMKTLPVCKERGISYATFTLVDMDSQSQVKIIEYDNPAYLLFRQAAEPVLLEPLKRDLVVRRPAGSRRDHGGTATAMLSRAVMHYSEFEAKPGDRLIFFSDGVAQSGMGSRAYPLGWGIPRIQAHVMKLIQETPDISARKLAQAIVKEAESHDAYHAKDDITCAVIYFRKPRRLLLMTGPSIDPERDAEMAQIFRDFKGAKVLCGGTTASIISRELGRPIKVNLKNIDPSIPPASTMEGADLVTEGIITLGKVAELLENPATAERYRVNPATQLTELLLNSDCIEFVVGTKINEAHQDPTMPVELEIRRNIIKRIAGLLEEKYLKEIQIRFI</sequence>
<dbReference type="SUPFAM" id="SSF81606">
    <property type="entry name" value="PP2C-like"/>
    <property type="match status" value="1"/>
</dbReference>
<accession>F8EYF5</accession>
<dbReference type="GO" id="GO:0016791">
    <property type="term" value="F:phosphatase activity"/>
    <property type="evidence" value="ECO:0007669"/>
    <property type="project" value="TreeGrafter"/>
</dbReference>
<name>F8EYF5_GRAC1</name>
<dbReference type="SMART" id="SM00331">
    <property type="entry name" value="PP2C_SIG"/>
    <property type="match status" value="1"/>
</dbReference>
<gene>
    <name evidence="3" type="ordered locus">Spica_0219</name>
</gene>
<keyword evidence="1" id="KW-0378">Hydrolase</keyword>
<dbReference type="KEGG" id="scd:Spica_0219"/>
<dbReference type="Proteomes" id="UP000000503">
    <property type="component" value="Chromosome"/>
</dbReference>
<dbReference type="InterPro" id="IPR052016">
    <property type="entry name" value="Bact_Sigma-Reg"/>
</dbReference>
<dbReference type="AlphaFoldDB" id="F8EYF5"/>
<reference evidence="4" key="1">
    <citation type="journal article" date="2013" name="Stand. Genomic Sci.">
        <title>Genome sequence of the thermophilic fresh-water bacterium Spirochaeta caldaria type strain (H1(T)), reclassification of Spirochaeta caldaria, Spirochaeta stenostrepta, and Spirochaeta zuelzerae in the genus Treponema as Treponema caldaria comb. nov., Treponema stenostrepta comb. nov., and Treponema zuelzerae comb. nov., and emendation of the genus Treponema.</title>
        <authorList>
            <person name="Abt B."/>
            <person name="Goker M."/>
            <person name="Scheuner C."/>
            <person name="Han C."/>
            <person name="Lu M."/>
            <person name="Misra M."/>
            <person name="Lapidus A."/>
            <person name="Nolan M."/>
            <person name="Lucas S."/>
            <person name="Hammon N."/>
            <person name="Deshpande S."/>
            <person name="Cheng J.F."/>
            <person name="Tapia R."/>
            <person name="Goodwin L.A."/>
            <person name="Pitluck S."/>
            <person name="Liolios K."/>
            <person name="Pagani I."/>
            <person name="Ivanova N."/>
            <person name="Mavromatis K."/>
            <person name="Mikhailova N."/>
            <person name="Huntemann M."/>
            <person name="Pati A."/>
            <person name="Chen A."/>
            <person name="Palaniappan K."/>
            <person name="Land M."/>
            <person name="Hauser L."/>
            <person name="Jeffries C.D."/>
            <person name="Rohde M."/>
            <person name="Spring S."/>
            <person name="Gronow S."/>
            <person name="Detter J.C."/>
            <person name="Bristow J."/>
            <person name="Eisen J.A."/>
            <person name="Markowitz V."/>
            <person name="Hugenholtz P."/>
            <person name="Kyrpides N.C."/>
            <person name="Woyke T."/>
            <person name="Klenk H.P."/>
        </authorList>
    </citation>
    <scope>NUCLEOTIDE SEQUENCE</scope>
    <source>
        <strain evidence="4">ATCC 51460 / DSM 7334 / H1</strain>
    </source>
</reference>
<dbReference type="eggNOG" id="COG2208">
    <property type="taxonomic scope" value="Bacteria"/>
</dbReference>
<dbReference type="STRING" id="744872.Spica_0219"/>
<evidence type="ECO:0000256" key="1">
    <source>
        <dbReference type="ARBA" id="ARBA00022801"/>
    </source>
</evidence>
<dbReference type="PANTHER" id="PTHR43156">
    <property type="entry name" value="STAGE II SPORULATION PROTEIN E-RELATED"/>
    <property type="match status" value="1"/>
</dbReference>
<protein>
    <submittedName>
        <fullName evidence="3">Stage II sporulation protein E</fullName>
    </submittedName>
</protein>
<dbReference type="PANTHER" id="PTHR43156:SF2">
    <property type="entry name" value="STAGE II SPORULATION PROTEIN E"/>
    <property type="match status" value="1"/>
</dbReference>
<keyword evidence="4" id="KW-1185">Reference proteome</keyword>